<sequence length="567" mass="66444">MSNYVSQFIESFSVLKISSQDAVSNGNSELSDDKNYFHVERPIEIDLIERLEKIKQLSKPQVLFLCGNVGDGKSHLLSYIKTNRPDLLENTDIHNDATESFSPEETALDTLYNVLGKFKDDVDERANSKKHLIIAINMGVLHKFIYDEKIRKDYRDICNFVHESDLFNENKAVSGYHNQNKHIISLLDNQLYTIKNGKLKSVFFEELLLKITQKSSNNSIRNAWEKDREMGINNIEHKNFQILMDESIRSNIMNSILEAIFKEKIILSVRSFLNFIHEIVIPDSLEIEENKCLPQLLFNQLGKSELLDALYTLDPAKKRRREYDEVLSNFIVDTNYTNMIQTYIENEEMINCYWKDEEKIQKNVASLLGFLIRSVYLSKKEQEPTYFTDFIKTLFGSLTGNEQIAEKFIELLKKVKLELYGEGFKQFVFDYRQNTNYVIGFDISHFTVTGIEQFNAYPNKIELNKFNTSIKVVYEYEKSDDNYVIEIDYPLYEFLCKVKMGYRPNRKVQAEMTKFTGFIDKLMDNYPNDKNVYILNRETRYLMEINEKKSLFSATNNIPKLTAKESQ</sequence>
<reference evidence="2" key="2">
    <citation type="submission" date="2018-04" db="EMBL/GenBank/DDBJ databases">
        <authorList>
            <person name="Go L.Y."/>
            <person name="Mitchell J.A."/>
        </authorList>
    </citation>
    <scope>NUCLEOTIDE SEQUENCE</scope>
    <source>
        <strain evidence="2">BSAS1 3</strain>
    </source>
</reference>
<dbReference type="REBASE" id="279141">
    <property type="entry name" value="Bth13DptFP"/>
</dbReference>
<dbReference type="RefSeq" id="WP_069133772.1">
    <property type="nucleotide sequence ID" value="NZ_CBCPKC010000001.1"/>
</dbReference>
<dbReference type="EMBL" id="CP023483">
    <property type="protein sequence ID" value="ATF24991.1"/>
    <property type="molecule type" value="Genomic_DNA"/>
</dbReference>
<reference evidence="4" key="3">
    <citation type="submission" date="2018-04" db="EMBL/GenBank/DDBJ databases">
        <authorList>
            <person name="Illikoud N."/>
        </authorList>
    </citation>
    <scope>NUCLEOTIDE SEQUENCE [LARGE SCALE GENOMIC DNA]</scope>
</reference>
<accession>A0A1D2LKS2</accession>
<evidence type="ECO:0000313" key="3">
    <source>
        <dbReference type="Proteomes" id="UP000243591"/>
    </source>
</evidence>
<dbReference type="Proteomes" id="UP000270190">
    <property type="component" value="Unassembled WGS sequence"/>
</dbReference>
<reference evidence="1 3" key="1">
    <citation type="submission" date="2017-09" db="EMBL/GenBank/DDBJ databases">
        <title>Complete Genome Sequences of Two Strains of the Meat Spoilage Bacterium Brochothrix thermosphacta Isolated from Ground Chicken.</title>
        <authorList>
            <person name="Paoli G.C."/>
            <person name="Wijey C."/>
            <person name="Chen C.-Y."/>
            <person name="Nguyen L."/>
            <person name="Yan X."/>
            <person name="Irwin P.L."/>
        </authorList>
    </citation>
    <scope>NUCLEOTIDE SEQUENCE [LARGE SCALE GENOMIC DNA]</scope>
    <source>
        <strain evidence="1 3">BI</strain>
    </source>
</reference>
<evidence type="ECO:0000313" key="4">
    <source>
        <dbReference type="Proteomes" id="UP000270190"/>
    </source>
</evidence>
<dbReference type="Proteomes" id="UP000243591">
    <property type="component" value="Chromosome"/>
</dbReference>
<dbReference type="KEGG" id="bths:CNY62_00590"/>
<evidence type="ECO:0000313" key="2">
    <source>
        <dbReference type="EMBL" id="SPP28269.1"/>
    </source>
</evidence>
<protein>
    <submittedName>
        <fullName evidence="1">DNA phosphorothioation-dependent restriction protein DptF</fullName>
    </submittedName>
</protein>
<gene>
    <name evidence="1" type="primary">dptF</name>
    <name evidence="2" type="ORF">BTBSAS_20139</name>
    <name evidence="1" type="ORF">CNY62_00590</name>
</gene>
<dbReference type="REBASE" id="221985">
    <property type="entry name" value="BthBIDptFP"/>
</dbReference>
<dbReference type="NCBIfam" id="TIGR03238">
    <property type="entry name" value="dnd_assoc_3"/>
    <property type="match status" value="1"/>
</dbReference>
<evidence type="ECO:0000313" key="1">
    <source>
        <dbReference type="EMBL" id="ATF24991.1"/>
    </source>
</evidence>
<name>A0A1D2LKS2_BROTH</name>
<proteinExistence type="predicted"/>
<dbReference type="AlphaFoldDB" id="A0A1D2LKS2"/>
<organism evidence="1 3">
    <name type="scientific">Brochothrix thermosphacta</name>
    <name type="common">Microbacterium thermosphactum</name>
    <dbReference type="NCBI Taxonomy" id="2756"/>
    <lineage>
        <taxon>Bacteria</taxon>
        <taxon>Bacillati</taxon>
        <taxon>Bacillota</taxon>
        <taxon>Bacilli</taxon>
        <taxon>Bacillales</taxon>
        <taxon>Listeriaceae</taxon>
        <taxon>Brochothrix</taxon>
    </lineage>
</organism>
<dbReference type="OrthoDB" id="257964at2"/>
<dbReference type="EMBL" id="OUNC01000012">
    <property type="protein sequence ID" value="SPP28269.1"/>
    <property type="molecule type" value="Genomic_DNA"/>
</dbReference>
<keyword evidence="3" id="KW-1185">Reference proteome</keyword>
<dbReference type="InterPro" id="IPR017647">
    <property type="entry name" value="Dnd_assoc_3"/>
</dbReference>